<feature type="region of interest" description="Disordered" evidence="1">
    <location>
        <begin position="167"/>
        <end position="269"/>
    </location>
</feature>
<sequence>MSAVAPAATPPPAVSGVSEGRAKRKISKPNRFTSPPPAKRARPNPPAAGSKPAAAAKKSVASRSSKAGRSKPPAVPAPRPAARGKRPDASAPLSAIALAALSSPGAAALIGQSPVPESAVVEAMAAAAAAREITSPGSGALAGLAMLLEATEESPTLARDLGVAANMLPKGSRPRQNPAASPLRPVNLNVAGGDDGNRRHPMAPDAPAPDAPRSGWGDGKRRRTGGGKAKTAEDEGAAPSRAARTNKSDPVVEALAAERARDQTARNKRPEMAKEFDATVHAVATTQPRAVLGHALSWLNLLVGDLKGRSAALRRSRRRLQKVRGEATERAEAARSERGVPAAKDEPPLLEEKEAGLLKDLERALAVEDKHLTALLKQAMQAQGVARGSDAGGKGEEGGSSSRVGGSKGSEKKKSKPGKAKDVAAKGVAPAILGAPPEHDDPKLMTDYFANAMITSAAAFLSTGLNVAVADGDGDGKAAAAVACPAGLVPTPHIAAA</sequence>
<feature type="region of interest" description="Disordered" evidence="1">
    <location>
        <begin position="323"/>
        <end position="350"/>
    </location>
</feature>
<reference evidence="2 3" key="1">
    <citation type="journal article" date="2009" name="Science">
        <title>Green evolution and dynamic adaptations revealed by genomes of the marine picoeukaryotes Micromonas.</title>
        <authorList>
            <person name="Worden A.Z."/>
            <person name="Lee J.H."/>
            <person name="Mock T."/>
            <person name="Rouze P."/>
            <person name="Simmons M.P."/>
            <person name="Aerts A.L."/>
            <person name="Allen A.E."/>
            <person name="Cuvelier M.L."/>
            <person name="Derelle E."/>
            <person name="Everett M.V."/>
            <person name="Foulon E."/>
            <person name="Grimwood J."/>
            <person name="Gundlach H."/>
            <person name="Henrissat B."/>
            <person name="Napoli C."/>
            <person name="McDonald S.M."/>
            <person name="Parker M.S."/>
            <person name="Rombauts S."/>
            <person name="Salamov A."/>
            <person name="Von Dassow P."/>
            <person name="Badger J.H."/>
            <person name="Coutinho P.M."/>
            <person name="Demir E."/>
            <person name="Dubchak I."/>
            <person name="Gentemann C."/>
            <person name="Eikrem W."/>
            <person name="Gready J.E."/>
            <person name="John U."/>
            <person name="Lanier W."/>
            <person name="Lindquist E.A."/>
            <person name="Lucas S."/>
            <person name="Mayer K.F."/>
            <person name="Moreau H."/>
            <person name="Not F."/>
            <person name="Otillar R."/>
            <person name="Panaud O."/>
            <person name="Pangilinan J."/>
            <person name="Paulsen I."/>
            <person name="Piegu B."/>
            <person name="Poliakov A."/>
            <person name="Robbens S."/>
            <person name="Schmutz J."/>
            <person name="Toulza E."/>
            <person name="Wyss T."/>
            <person name="Zelensky A."/>
            <person name="Zhou K."/>
            <person name="Armbrust E.V."/>
            <person name="Bhattacharya D."/>
            <person name="Goodenough U.W."/>
            <person name="Van de Peer Y."/>
            <person name="Grigoriev I.V."/>
        </authorList>
    </citation>
    <scope>NUCLEOTIDE SEQUENCE [LARGE SCALE GENOMIC DNA]</scope>
    <source>
        <strain evidence="3">RCC299 / NOUM17</strain>
    </source>
</reference>
<evidence type="ECO:0000256" key="1">
    <source>
        <dbReference type="SAM" id="MobiDB-lite"/>
    </source>
</evidence>
<evidence type="ECO:0000313" key="2">
    <source>
        <dbReference type="EMBL" id="ACO65152.1"/>
    </source>
</evidence>
<feature type="compositionally biased region" description="Low complexity" evidence="1">
    <location>
        <begin position="47"/>
        <end position="72"/>
    </location>
</feature>
<dbReference type="OMA" id="ANAMITS"/>
<feature type="compositionally biased region" description="Basic and acidic residues" evidence="1">
    <location>
        <begin position="256"/>
        <end position="269"/>
    </location>
</feature>
<dbReference type="GeneID" id="8244839"/>
<name>C1EA67_MICCC</name>
<dbReference type="RefSeq" id="XP_002503894.1">
    <property type="nucleotide sequence ID" value="XM_002503848.1"/>
</dbReference>
<organism evidence="2 3">
    <name type="scientific">Micromonas commoda (strain RCC299 / NOUM17 / CCMP2709)</name>
    <name type="common">Picoplanktonic green alga</name>
    <dbReference type="NCBI Taxonomy" id="296587"/>
    <lineage>
        <taxon>Eukaryota</taxon>
        <taxon>Viridiplantae</taxon>
        <taxon>Chlorophyta</taxon>
        <taxon>Mamiellophyceae</taxon>
        <taxon>Mamiellales</taxon>
        <taxon>Mamiellaceae</taxon>
        <taxon>Micromonas</taxon>
    </lineage>
</organism>
<protein>
    <submittedName>
        <fullName evidence="2">Uncharacterized protein</fullName>
    </submittedName>
</protein>
<accession>C1EA67</accession>
<dbReference type="KEGG" id="mis:MICPUN_59965"/>
<dbReference type="Proteomes" id="UP000002009">
    <property type="component" value="Chromosome 7"/>
</dbReference>
<dbReference type="InParanoid" id="C1EA67"/>
<evidence type="ECO:0000313" key="3">
    <source>
        <dbReference type="Proteomes" id="UP000002009"/>
    </source>
</evidence>
<keyword evidence="3" id="KW-1185">Reference proteome</keyword>
<dbReference type="AlphaFoldDB" id="C1EA67"/>
<feature type="region of interest" description="Disordered" evidence="1">
    <location>
        <begin position="386"/>
        <end position="423"/>
    </location>
</feature>
<dbReference type="EMBL" id="CP001328">
    <property type="protein sequence ID" value="ACO65152.1"/>
    <property type="molecule type" value="Genomic_DNA"/>
</dbReference>
<proteinExistence type="predicted"/>
<gene>
    <name evidence="2" type="ORF">MICPUN_59965</name>
</gene>
<feature type="compositionally biased region" description="Pro residues" evidence="1">
    <location>
        <begin position="34"/>
        <end position="46"/>
    </location>
</feature>
<feature type="region of interest" description="Disordered" evidence="1">
    <location>
        <begin position="1"/>
        <end position="90"/>
    </location>
</feature>